<dbReference type="Proteomes" id="UP001153269">
    <property type="component" value="Unassembled WGS sequence"/>
</dbReference>
<sequence length="156" mass="16827">MKGKMKNSRGNVTEVLFCSTVLSGDSRPLQVPQETVRLPVPCLRVLGQRAGVSESPLAVGEEHSPGVGCRMKKVTEAEEDQCRGGALWPIQTTQDQVQLKTTGCRASGRRRNAAGQTAYDTAASSGYNNMASLLAAQTGLDLLDKLRKHKLNLDVF</sequence>
<proteinExistence type="predicted"/>
<name>A0A9N7YXS2_PLEPL</name>
<dbReference type="EMBL" id="CADEAL010002735">
    <property type="protein sequence ID" value="CAB1441911.1"/>
    <property type="molecule type" value="Genomic_DNA"/>
</dbReference>
<evidence type="ECO:0000313" key="2">
    <source>
        <dbReference type="Proteomes" id="UP001153269"/>
    </source>
</evidence>
<reference evidence="1" key="1">
    <citation type="submission" date="2020-03" db="EMBL/GenBank/DDBJ databases">
        <authorList>
            <person name="Weist P."/>
        </authorList>
    </citation>
    <scope>NUCLEOTIDE SEQUENCE</scope>
</reference>
<comment type="caution">
    <text evidence="1">The sequence shown here is derived from an EMBL/GenBank/DDBJ whole genome shotgun (WGS) entry which is preliminary data.</text>
</comment>
<evidence type="ECO:0000313" key="1">
    <source>
        <dbReference type="EMBL" id="CAB1441911.1"/>
    </source>
</evidence>
<gene>
    <name evidence="1" type="ORF">PLEPLA_LOCUS29635</name>
</gene>
<accession>A0A9N7YXS2</accession>
<dbReference type="AlphaFoldDB" id="A0A9N7YXS2"/>
<protein>
    <submittedName>
        <fullName evidence="1">Uncharacterized protein</fullName>
    </submittedName>
</protein>
<organism evidence="1 2">
    <name type="scientific">Pleuronectes platessa</name>
    <name type="common">European plaice</name>
    <dbReference type="NCBI Taxonomy" id="8262"/>
    <lineage>
        <taxon>Eukaryota</taxon>
        <taxon>Metazoa</taxon>
        <taxon>Chordata</taxon>
        <taxon>Craniata</taxon>
        <taxon>Vertebrata</taxon>
        <taxon>Euteleostomi</taxon>
        <taxon>Actinopterygii</taxon>
        <taxon>Neopterygii</taxon>
        <taxon>Teleostei</taxon>
        <taxon>Neoteleostei</taxon>
        <taxon>Acanthomorphata</taxon>
        <taxon>Carangaria</taxon>
        <taxon>Pleuronectiformes</taxon>
        <taxon>Pleuronectoidei</taxon>
        <taxon>Pleuronectidae</taxon>
        <taxon>Pleuronectes</taxon>
    </lineage>
</organism>
<keyword evidence="2" id="KW-1185">Reference proteome</keyword>